<dbReference type="InterPro" id="IPR002931">
    <property type="entry name" value="Transglutaminase-like"/>
</dbReference>
<evidence type="ECO:0000313" key="2">
    <source>
        <dbReference type="EMBL" id="GJM62838.1"/>
    </source>
</evidence>
<gene>
    <name evidence="2" type="ORF">PEDI_33900</name>
</gene>
<protein>
    <recommendedName>
        <fullName evidence="1">Transglutaminase-like domain-containing protein</fullName>
    </recommendedName>
</protein>
<evidence type="ECO:0000313" key="3">
    <source>
        <dbReference type="Proteomes" id="UP001310022"/>
    </source>
</evidence>
<dbReference type="EMBL" id="BQKE01000002">
    <property type="protein sequence ID" value="GJM62838.1"/>
    <property type="molecule type" value="Genomic_DNA"/>
</dbReference>
<dbReference type="InterPro" id="IPR038765">
    <property type="entry name" value="Papain-like_cys_pep_sf"/>
</dbReference>
<dbReference type="Proteomes" id="UP001310022">
    <property type="component" value="Unassembled WGS sequence"/>
</dbReference>
<proteinExistence type="predicted"/>
<dbReference type="SUPFAM" id="SSF54001">
    <property type="entry name" value="Cysteine proteinases"/>
    <property type="match status" value="1"/>
</dbReference>
<dbReference type="Pfam" id="PF01841">
    <property type="entry name" value="Transglut_core"/>
    <property type="match status" value="1"/>
</dbReference>
<dbReference type="PANTHER" id="PTHR46333:SF2">
    <property type="entry name" value="CYTOKINESIS PROTEIN 3"/>
    <property type="match status" value="1"/>
</dbReference>
<dbReference type="InterPro" id="IPR052557">
    <property type="entry name" value="CAP/Cytokinesis_protein"/>
</dbReference>
<feature type="domain" description="Transglutaminase-like" evidence="1">
    <location>
        <begin position="96"/>
        <end position="156"/>
    </location>
</feature>
<accession>A0AAN4W1D8</accession>
<dbReference type="GO" id="GO:0005737">
    <property type="term" value="C:cytoplasm"/>
    <property type="evidence" value="ECO:0007669"/>
    <property type="project" value="TreeGrafter"/>
</dbReference>
<dbReference type="SMART" id="SM00460">
    <property type="entry name" value="TGc"/>
    <property type="match status" value="1"/>
</dbReference>
<sequence>MSKLFFVIHFILFPSKVLGQVRYFLLEATTEESQLVFVPDSITQVDEIAHFLTKDLLMEEDKALQIYKWVCQQIKYDTEFEYYLYGNSEERLLKHVLKQRSGVCAHFSILFHALSKSVGLETYLIEGFSKPSTPGGGHAWNGIKIEGHFYLVDCTWGAGYVMEGTFYPSYSEEYFLVNPDVFIADHFPFDPMWQFLDAPLSVANFIHAEYSGANEAAYFNFQDSLVDYLQYDRLKRAEGSYKRMKAMGGDHPRWVSYLISQNRIWVNGRINEVVGLYNSFVVDYNRFVDSRRHSFRKPKMEDEEIALLLKTMASSLSSMKLQLGDLQAEEDVFQLQIRELLAEIQLLEADFKKQQAFADRYLTKGKFFRWMMF</sequence>
<name>A0AAN4W1D8_9BACT</name>
<comment type="caution">
    <text evidence="2">The sequence shown here is derived from an EMBL/GenBank/DDBJ whole genome shotgun (WGS) entry which is preliminary data.</text>
</comment>
<dbReference type="Gene3D" id="3.10.620.30">
    <property type="match status" value="1"/>
</dbReference>
<reference evidence="2 3" key="1">
    <citation type="submission" date="2021-12" db="EMBL/GenBank/DDBJ databases">
        <title>Genome sequencing of bacteria with rrn-lacking chromosome and rrn-plasmid.</title>
        <authorList>
            <person name="Anda M."/>
            <person name="Iwasaki W."/>
        </authorList>
    </citation>
    <scope>NUCLEOTIDE SEQUENCE [LARGE SCALE GENOMIC DNA]</scope>
    <source>
        <strain evidence="2 3">NBRC 15940</strain>
    </source>
</reference>
<keyword evidence="3" id="KW-1185">Reference proteome</keyword>
<dbReference type="RefSeq" id="WP_338238071.1">
    <property type="nucleotide sequence ID" value="NZ_BQKE01000002.1"/>
</dbReference>
<evidence type="ECO:0000259" key="1">
    <source>
        <dbReference type="SMART" id="SM00460"/>
    </source>
</evidence>
<dbReference type="AlphaFoldDB" id="A0AAN4W1D8"/>
<organism evidence="2 3">
    <name type="scientific">Persicobacter diffluens</name>
    <dbReference type="NCBI Taxonomy" id="981"/>
    <lineage>
        <taxon>Bacteria</taxon>
        <taxon>Pseudomonadati</taxon>
        <taxon>Bacteroidota</taxon>
        <taxon>Cytophagia</taxon>
        <taxon>Cytophagales</taxon>
        <taxon>Persicobacteraceae</taxon>
        <taxon>Persicobacter</taxon>
    </lineage>
</organism>
<dbReference type="PANTHER" id="PTHR46333">
    <property type="entry name" value="CYTOKINESIS PROTEIN 3"/>
    <property type="match status" value="1"/>
</dbReference>